<organism evidence="4 5">
    <name type="scientific">Pseudonocardia bannensis</name>
    <dbReference type="NCBI Taxonomy" id="630973"/>
    <lineage>
        <taxon>Bacteria</taxon>
        <taxon>Bacillati</taxon>
        <taxon>Actinomycetota</taxon>
        <taxon>Actinomycetes</taxon>
        <taxon>Pseudonocardiales</taxon>
        <taxon>Pseudonocardiaceae</taxon>
        <taxon>Pseudonocardia</taxon>
    </lineage>
</organism>
<dbReference type="AlphaFoldDB" id="A0A848DC30"/>
<comment type="similarity">
    <text evidence="1 3">Belongs to the short-chain dehydrogenases/reductases (SDR) family.</text>
</comment>
<keyword evidence="2" id="KW-0560">Oxidoreductase</keyword>
<dbReference type="FunFam" id="3.40.50.720:FF:000084">
    <property type="entry name" value="Short-chain dehydrogenase reductase"/>
    <property type="match status" value="1"/>
</dbReference>
<gene>
    <name evidence="4" type="ORF">HF519_01135</name>
</gene>
<name>A0A848DC30_9PSEU</name>
<dbReference type="Pfam" id="PF00106">
    <property type="entry name" value="adh_short"/>
    <property type="match status" value="1"/>
</dbReference>
<dbReference type="Gene3D" id="3.40.50.720">
    <property type="entry name" value="NAD(P)-binding Rossmann-like Domain"/>
    <property type="match status" value="1"/>
</dbReference>
<protein>
    <submittedName>
        <fullName evidence="4">SDR family NAD(P)-dependent oxidoreductase</fullName>
    </submittedName>
</protein>
<evidence type="ECO:0000256" key="3">
    <source>
        <dbReference type="RuleBase" id="RU000363"/>
    </source>
</evidence>
<dbReference type="InterPro" id="IPR002347">
    <property type="entry name" value="SDR_fam"/>
</dbReference>
<dbReference type="PRINTS" id="PR00080">
    <property type="entry name" value="SDRFAMILY"/>
</dbReference>
<dbReference type="Proteomes" id="UP000586918">
    <property type="component" value="Unassembled WGS sequence"/>
</dbReference>
<dbReference type="CDD" id="cd05233">
    <property type="entry name" value="SDR_c"/>
    <property type="match status" value="1"/>
</dbReference>
<dbReference type="GO" id="GO:0016491">
    <property type="term" value="F:oxidoreductase activity"/>
    <property type="evidence" value="ECO:0007669"/>
    <property type="project" value="UniProtKB-KW"/>
</dbReference>
<dbReference type="PRINTS" id="PR00081">
    <property type="entry name" value="GDHRDH"/>
</dbReference>
<dbReference type="PANTHER" id="PTHR43180">
    <property type="entry name" value="3-OXOACYL-(ACYL-CARRIER-PROTEIN) REDUCTASE (AFU_ORTHOLOGUE AFUA_6G11210)"/>
    <property type="match status" value="1"/>
</dbReference>
<evidence type="ECO:0000313" key="4">
    <source>
        <dbReference type="EMBL" id="NMH90221.1"/>
    </source>
</evidence>
<reference evidence="4 5" key="1">
    <citation type="submission" date="2020-04" db="EMBL/GenBank/DDBJ databases">
        <authorList>
            <person name="Klaysubun C."/>
            <person name="Duangmal K."/>
            <person name="Lipun K."/>
        </authorList>
    </citation>
    <scope>NUCLEOTIDE SEQUENCE [LARGE SCALE GENOMIC DNA]</scope>
    <source>
        <strain evidence="4 5">DSM 45300</strain>
    </source>
</reference>
<proteinExistence type="inferred from homology"/>
<evidence type="ECO:0000313" key="5">
    <source>
        <dbReference type="Proteomes" id="UP000586918"/>
    </source>
</evidence>
<dbReference type="EMBL" id="JAAXKZ010000002">
    <property type="protein sequence ID" value="NMH90221.1"/>
    <property type="molecule type" value="Genomic_DNA"/>
</dbReference>
<evidence type="ECO:0000256" key="2">
    <source>
        <dbReference type="ARBA" id="ARBA00023002"/>
    </source>
</evidence>
<dbReference type="InterPro" id="IPR036291">
    <property type="entry name" value="NAD(P)-bd_dom_sf"/>
</dbReference>
<keyword evidence="5" id="KW-1185">Reference proteome</keyword>
<dbReference type="PANTHER" id="PTHR43180:SF33">
    <property type="entry name" value="15-HYDROXYPROSTAGLANDIN DEHYDROGENASE [NAD(+)]-LIKE"/>
    <property type="match status" value="1"/>
</dbReference>
<evidence type="ECO:0000256" key="1">
    <source>
        <dbReference type="ARBA" id="ARBA00006484"/>
    </source>
</evidence>
<dbReference type="SUPFAM" id="SSF51735">
    <property type="entry name" value="NAD(P)-binding Rossmann-fold domains"/>
    <property type="match status" value="1"/>
</dbReference>
<comment type="caution">
    <text evidence="4">The sequence shown here is derived from an EMBL/GenBank/DDBJ whole genome shotgun (WGS) entry which is preliminary data.</text>
</comment>
<accession>A0A848DC30</accession>
<sequence>MVNVDLKGKAALVTGGASGIGEAAVRRLAAAGAVVAIADRDEAGARALADKVGGLALPGDVTEPDAMAMAVDIAEDSFGRLNIVLLNAGITSGQSGIENLDLAAYRRIMGVNVDHVVYGLNAAVPALRRAGGGNIIATASLAGLLPLPGDALYTLTKHAVVGYVRSAAPTLAPEGIRVNAICPGFADTPLLKHAKDQLGDFPLLTPEDVVDAIQAVLDRGEPGECWFVQPGREPGPYGFRGVPGPKGGVAPPLVDWENH</sequence>